<dbReference type="Proteomes" id="UP000325577">
    <property type="component" value="Linkage Group LG4"/>
</dbReference>
<evidence type="ECO:0000313" key="1">
    <source>
        <dbReference type="EMBL" id="KAA8523244.1"/>
    </source>
</evidence>
<protein>
    <submittedName>
        <fullName evidence="1">Uncharacterized protein</fullName>
    </submittedName>
</protein>
<organism evidence="1 2">
    <name type="scientific">Nyssa sinensis</name>
    <dbReference type="NCBI Taxonomy" id="561372"/>
    <lineage>
        <taxon>Eukaryota</taxon>
        <taxon>Viridiplantae</taxon>
        <taxon>Streptophyta</taxon>
        <taxon>Embryophyta</taxon>
        <taxon>Tracheophyta</taxon>
        <taxon>Spermatophyta</taxon>
        <taxon>Magnoliopsida</taxon>
        <taxon>eudicotyledons</taxon>
        <taxon>Gunneridae</taxon>
        <taxon>Pentapetalae</taxon>
        <taxon>asterids</taxon>
        <taxon>Cornales</taxon>
        <taxon>Nyssaceae</taxon>
        <taxon>Nyssa</taxon>
    </lineage>
</organism>
<evidence type="ECO:0000313" key="2">
    <source>
        <dbReference type="Proteomes" id="UP000325577"/>
    </source>
</evidence>
<keyword evidence="2" id="KW-1185">Reference proteome</keyword>
<proteinExistence type="predicted"/>
<gene>
    <name evidence="1" type="ORF">F0562_009667</name>
</gene>
<reference evidence="1 2" key="1">
    <citation type="submission" date="2019-09" db="EMBL/GenBank/DDBJ databases">
        <title>A chromosome-level genome assembly of the Chinese tupelo Nyssa sinensis.</title>
        <authorList>
            <person name="Yang X."/>
            <person name="Kang M."/>
            <person name="Yang Y."/>
            <person name="Xiong H."/>
            <person name="Wang M."/>
            <person name="Zhang Z."/>
            <person name="Wang Z."/>
            <person name="Wu H."/>
            <person name="Ma T."/>
            <person name="Liu J."/>
            <person name="Xi Z."/>
        </authorList>
    </citation>
    <scope>NUCLEOTIDE SEQUENCE [LARGE SCALE GENOMIC DNA]</scope>
    <source>
        <strain evidence="1">J267</strain>
        <tissue evidence="1">Leaf</tissue>
    </source>
</reference>
<dbReference type="AlphaFoldDB" id="A0A5J4ZZ82"/>
<name>A0A5J4ZZ82_9ASTE</name>
<dbReference type="EMBL" id="CM018047">
    <property type="protein sequence ID" value="KAA8523244.1"/>
    <property type="molecule type" value="Genomic_DNA"/>
</dbReference>
<dbReference type="PANTHER" id="PTHR48221">
    <property type="entry name" value="ACYL-COA SYNTHETASE FAMILY PROTEIN"/>
    <property type="match status" value="1"/>
</dbReference>
<dbReference type="PANTHER" id="PTHR48221:SF2">
    <property type="entry name" value="ACYL-COA SYNTHETASE FAMILY PROTEIN"/>
    <property type="match status" value="1"/>
</dbReference>
<accession>A0A5J4ZZ82</accession>
<sequence>MNRLSEITDLFARLASNLQTLDPKGGNEDQACDLSIAKLNQSLNLNENSRVRVLDTALSLMCFKAPQVFDSVIEYLVKTIVSVLSSSITCKVLRFQKEEVLRIGSVIPSHDCTELIEVCADVLGKLGGHGMLSHPLLCAVVKVAVSASHFRYVVQSTPIFEVKSTDWRITNVSKLLSHLPKEISFKSQEIPLRLLLWYLDPLILKEDVSQILQDAIRRPFLCLNVAFYERMDWRCILTCLVLSPAMFIETRALLHNWFLMTGLASVLELQIELVSLVLDVISRPMWWGIPMEVGSKLPFSQSYFPQKHHLLRTLAGPLSCDNFLRLVHSTSKTVSHARRHSDSTLKQAAIKAARIDHKSMWAMAMNFPDWFFFASPRSSAAAARYIAWILSPISESHQDLIVNCLTKISESWTLRQISSDNHYKGTAGYNKLKKPKFHDNKECHTVLKEYDCSYIQLWLKEFQDIYTMNWKITVNSSACCDAKSSSGISLHQNVLFRRIPLGILIGCSGGIKEDGCELLLHYAATGIIPPLAETRTAGLKDRRWGSRAQEDSITWTEKCNIKEAVAGACLVFRLTDVIEIMSVSLFENEESGVEFICRVKLRARKYLLSCMKKLLHFEIDEDGGGLLMLRDLCSRLIRWRHQGRDVFQDSMDLNDAIEALSHKLSSS</sequence>
<dbReference type="OrthoDB" id="1917939at2759"/>